<keyword evidence="2" id="KW-1185">Reference proteome</keyword>
<gene>
    <name evidence="1" type="ORF">GCM10009767_28510</name>
</gene>
<evidence type="ECO:0008006" key="3">
    <source>
        <dbReference type="Google" id="ProtNLM"/>
    </source>
</evidence>
<comment type="caution">
    <text evidence="1">The sequence shown here is derived from an EMBL/GenBank/DDBJ whole genome shotgun (WGS) entry which is preliminary data.</text>
</comment>
<evidence type="ECO:0000313" key="2">
    <source>
        <dbReference type="Proteomes" id="UP001501204"/>
    </source>
</evidence>
<accession>A0ABN2KXE7</accession>
<organism evidence="1 2">
    <name type="scientific">Kocuria aegyptia</name>
    <dbReference type="NCBI Taxonomy" id="330943"/>
    <lineage>
        <taxon>Bacteria</taxon>
        <taxon>Bacillati</taxon>
        <taxon>Actinomycetota</taxon>
        <taxon>Actinomycetes</taxon>
        <taxon>Micrococcales</taxon>
        <taxon>Micrococcaceae</taxon>
        <taxon>Kocuria</taxon>
    </lineage>
</organism>
<name>A0ABN2KXE7_9MICC</name>
<reference evidence="1 2" key="1">
    <citation type="journal article" date="2019" name="Int. J. Syst. Evol. Microbiol.">
        <title>The Global Catalogue of Microorganisms (GCM) 10K type strain sequencing project: providing services to taxonomists for standard genome sequencing and annotation.</title>
        <authorList>
            <consortium name="The Broad Institute Genomics Platform"/>
            <consortium name="The Broad Institute Genome Sequencing Center for Infectious Disease"/>
            <person name="Wu L."/>
            <person name="Ma J."/>
        </authorList>
    </citation>
    <scope>NUCLEOTIDE SEQUENCE [LARGE SCALE GENOMIC DNA]</scope>
    <source>
        <strain evidence="1 2">JCM 14735</strain>
    </source>
</reference>
<protein>
    <recommendedName>
        <fullName evidence="3">Transposase</fullName>
    </recommendedName>
</protein>
<proteinExistence type="predicted"/>
<dbReference type="Proteomes" id="UP001501204">
    <property type="component" value="Unassembled WGS sequence"/>
</dbReference>
<dbReference type="EMBL" id="BAAAOA010000040">
    <property type="protein sequence ID" value="GAA1768652.1"/>
    <property type="molecule type" value="Genomic_DNA"/>
</dbReference>
<evidence type="ECO:0000313" key="1">
    <source>
        <dbReference type="EMBL" id="GAA1768652.1"/>
    </source>
</evidence>
<sequence>MRVDSEIGEILLVATIVTDNGGPFRSSTFGAVIAAHSEPHHVRTKTWARGRSGHSNADLTP</sequence>